<dbReference type="Pfam" id="PF00072">
    <property type="entry name" value="Response_reg"/>
    <property type="match status" value="1"/>
</dbReference>
<protein>
    <recommendedName>
        <fullName evidence="6">Response regulatory domain-containing protein</fullName>
    </recommendedName>
</protein>
<dbReference type="GO" id="GO:0051536">
    <property type="term" value="F:iron-sulfur cluster binding"/>
    <property type="evidence" value="ECO:0007669"/>
    <property type="project" value="InterPro"/>
</dbReference>
<dbReference type="GO" id="GO:0032993">
    <property type="term" value="C:protein-DNA complex"/>
    <property type="evidence" value="ECO:0007669"/>
    <property type="project" value="TreeGrafter"/>
</dbReference>
<dbReference type="GO" id="GO:0000976">
    <property type="term" value="F:transcription cis-regulatory region binding"/>
    <property type="evidence" value="ECO:0007669"/>
    <property type="project" value="TreeGrafter"/>
</dbReference>
<dbReference type="InterPro" id="IPR009051">
    <property type="entry name" value="Helical_ferredxn"/>
</dbReference>
<name>X1IYF5_9ZZZZ</name>
<dbReference type="InterPro" id="IPR011006">
    <property type="entry name" value="CheY-like_superfamily"/>
</dbReference>
<evidence type="ECO:0000256" key="4">
    <source>
        <dbReference type="ARBA" id="ARBA00023125"/>
    </source>
</evidence>
<keyword evidence="3" id="KW-0805">Transcription regulation</keyword>
<gene>
    <name evidence="7" type="ORF">S03H2_61851</name>
</gene>
<feature type="domain" description="Response regulatory" evidence="6">
    <location>
        <begin position="1"/>
        <end position="105"/>
    </location>
</feature>
<dbReference type="GO" id="GO:0000156">
    <property type="term" value="F:phosphorelay response regulator activity"/>
    <property type="evidence" value="ECO:0007669"/>
    <property type="project" value="TreeGrafter"/>
</dbReference>
<evidence type="ECO:0000256" key="1">
    <source>
        <dbReference type="ARBA" id="ARBA00022553"/>
    </source>
</evidence>
<dbReference type="SUPFAM" id="SSF46548">
    <property type="entry name" value="alpha-helical ferredoxin"/>
    <property type="match status" value="1"/>
</dbReference>
<accession>X1IYF5</accession>
<dbReference type="GO" id="GO:0005829">
    <property type="term" value="C:cytosol"/>
    <property type="evidence" value="ECO:0007669"/>
    <property type="project" value="TreeGrafter"/>
</dbReference>
<evidence type="ECO:0000256" key="2">
    <source>
        <dbReference type="ARBA" id="ARBA00023012"/>
    </source>
</evidence>
<dbReference type="InterPro" id="IPR039420">
    <property type="entry name" value="WalR-like"/>
</dbReference>
<dbReference type="InterPro" id="IPR001789">
    <property type="entry name" value="Sig_transdc_resp-reg_receiver"/>
</dbReference>
<dbReference type="Gene3D" id="1.10.1060.10">
    <property type="entry name" value="Alpha-helical ferredoxin"/>
    <property type="match status" value="1"/>
</dbReference>
<dbReference type="PROSITE" id="PS50110">
    <property type="entry name" value="RESPONSE_REGULATORY"/>
    <property type="match status" value="1"/>
</dbReference>
<keyword evidence="2" id="KW-0902">Two-component regulatory system</keyword>
<dbReference type="AlphaFoldDB" id="X1IYF5"/>
<reference evidence="7" key="1">
    <citation type="journal article" date="2014" name="Front. Microbiol.">
        <title>High frequency of phylogenetically diverse reductive dehalogenase-homologous genes in deep subseafloor sedimentary metagenomes.</title>
        <authorList>
            <person name="Kawai M."/>
            <person name="Futagami T."/>
            <person name="Toyoda A."/>
            <person name="Takaki Y."/>
            <person name="Nishi S."/>
            <person name="Hori S."/>
            <person name="Arai W."/>
            <person name="Tsubouchi T."/>
            <person name="Morono Y."/>
            <person name="Uchiyama I."/>
            <person name="Ito T."/>
            <person name="Fujiyama A."/>
            <person name="Inagaki F."/>
            <person name="Takami H."/>
        </authorList>
    </citation>
    <scope>NUCLEOTIDE SEQUENCE</scope>
    <source>
        <strain evidence="7">Expedition CK06-06</strain>
    </source>
</reference>
<evidence type="ECO:0000256" key="5">
    <source>
        <dbReference type="ARBA" id="ARBA00023163"/>
    </source>
</evidence>
<dbReference type="PANTHER" id="PTHR48111:SF1">
    <property type="entry name" value="TWO-COMPONENT RESPONSE REGULATOR ORR33"/>
    <property type="match status" value="1"/>
</dbReference>
<evidence type="ECO:0000256" key="3">
    <source>
        <dbReference type="ARBA" id="ARBA00023015"/>
    </source>
</evidence>
<dbReference type="EMBL" id="BARU01039959">
    <property type="protein sequence ID" value="GAH86762.1"/>
    <property type="molecule type" value="Genomic_DNA"/>
</dbReference>
<keyword evidence="4" id="KW-0238">DNA-binding</keyword>
<proteinExistence type="predicted"/>
<keyword evidence="1" id="KW-0597">Phosphoprotein</keyword>
<dbReference type="SMART" id="SM00448">
    <property type="entry name" value="REC"/>
    <property type="match status" value="1"/>
</dbReference>
<sequence>MRESLRDWLTDIGYQVETVGEGEEALKAVVEQDFGVVILDLRLPGKDGIQILREARARRPQLKGVIITAYPSVQTAVEAMKEGAVDYLSKPFDLDELGKLIREALGPVQVEVRPEVAAEAAVVEVPVVEERARVEEVIDEATGKVYLPPCQIACPIGEDIQRTNAMIARLPLDAEEAYSQIIKIGDEIYEKNPLFTICSYICGLCERECNYKDQTGAIRRKILKR</sequence>
<feature type="non-terminal residue" evidence="7">
    <location>
        <position position="225"/>
    </location>
</feature>
<organism evidence="7">
    <name type="scientific">marine sediment metagenome</name>
    <dbReference type="NCBI Taxonomy" id="412755"/>
    <lineage>
        <taxon>unclassified sequences</taxon>
        <taxon>metagenomes</taxon>
        <taxon>ecological metagenomes</taxon>
    </lineage>
</organism>
<dbReference type="Gene3D" id="3.40.50.2300">
    <property type="match status" value="1"/>
</dbReference>
<evidence type="ECO:0000259" key="6">
    <source>
        <dbReference type="PROSITE" id="PS50110"/>
    </source>
</evidence>
<evidence type="ECO:0000313" key="7">
    <source>
        <dbReference type="EMBL" id="GAH86762.1"/>
    </source>
</evidence>
<dbReference type="GO" id="GO:0006355">
    <property type="term" value="P:regulation of DNA-templated transcription"/>
    <property type="evidence" value="ECO:0007669"/>
    <property type="project" value="TreeGrafter"/>
</dbReference>
<dbReference type="PANTHER" id="PTHR48111">
    <property type="entry name" value="REGULATOR OF RPOS"/>
    <property type="match status" value="1"/>
</dbReference>
<keyword evidence="5" id="KW-0804">Transcription</keyword>
<dbReference type="SUPFAM" id="SSF52172">
    <property type="entry name" value="CheY-like"/>
    <property type="match status" value="1"/>
</dbReference>
<comment type="caution">
    <text evidence="7">The sequence shown here is derived from an EMBL/GenBank/DDBJ whole genome shotgun (WGS) entry which is preliminary data.</text>
</comment>